<reference evidence="6 7" key="2">
    <citation type="submission" date="2018-03" db="EMBL/GenBank/DDBJ databases">
        <authorList>
            <person name="Keele B.F."/>
        </authorList>
    </citation>
    <scope>NUCLEOTIDE SEQUENCE [LARGE SCALE GENOMIC DNA]</scope>
    <source>
        <strain evidence="6 7">D13</strain>
    </source>
</reference>
<dbReference type="RefSeq" id="WP_106892471.1">
    <property type="nucleotide sequence ID" value="NZ_CP027860.1"/>
</dbReference>
<dbReference type="KEGG" id="xba:C7S18_15750"/>
<dbReference type="EMBL" id="CP027860">
    <property type="protein sequence ID" value="AVP98550.1"/>
    <property type="molecule type" value="Genomic_DNA"/>
</dbReference>
<dbReference type="InterPro" id="IPR053812">
    <property type="entry name" value="HTH_Sigma70_ECF-like"/>
</dbReference>
<evidence type="ECO:0000313" key="7">
    <source>
        <dbReference type="Proteomes" id="UP000241074"/>
    </source>
</evidence>
<dbReference type="GO" id="GO:0016987">
    <property type="term" value="F:sigma factor activity"/>
    <property type="evidence" value="ECO:0007669"/>
    <property type="project" value="UniProtKB-KW"/>
</dbReference>
<dbReference type="InterPro" id="IPR011517">
    <property type="entry name" value="RNA_pol_sigma70_ECF-like"/>
</dbReference>
<dbReference type="GO" id="GO:0006352">
    <property type="term" value="P:DNA-templated transcription initiation"/>
    <property type="evidence" value="ECO:0007669"/>
    <property type="project" value="InterPro"/>
</dbReference>
<sequence>MSRDDRRTPEDSEALTNEALTDEPLRQSFLPAAYARLRAIAAGQRRALPVETLNTTALVNEGFLRMVSAGGGLDREHYYALFATVVRNALIDHIRNRQAQKRDAPEVSLIEAAQVALDTGNMERLMAIDEALTRMRVRHARLVQVVEMRFFAGFENQEIAEILGVTEKTVRRDWLQARAMLAEFLDDE</sequence>
<dbReference type="PANTHER" id="PTHR43133:SF39">
    <property type="entry name" value="SIMILAR TO RNA POLYMERASE SIGMA-E FACTOR"/>
    <property type="match status" value="1"/>
</dbReference>
<keyword evidence="2" id="KW-0731">Sigma factor</keyword>
<dbReference type="NCBIfam" id="TIGR02999">
    <property type="entry name" value="Sig-70_X6"/>
    <property type="match status" value="1"/>
</dbReference>
<dbReference type="AlphaFoldDB" id="A0A2P1PUQ5"/>
<evidence type="ECO:0000259" key="5">
    <source>
        <dbReference type="Pfam" id="PF07638"/>
    </source>
</evidence>
<keyword evidence="1" id="KW-0805">Transcription regulation</keyword>
<evidence type="ECO:0000256" key="3">
    <source>
        <dbReference type="ARBA" id="ARBA00023163"/>
    </source>
</evidence>
<dbReference type="InterPro" id="IPR013324">
    <property type="entry name" value="RNA_pol_sigma_r3/r4-like"/>
</dbReference>
<accession>A0A2P1PUQ5</accession>
<protein>
    <submittedName>
        <fullName evidence="6">RNA polymerase subunit sigma</fullName>
    </submittedName>
</protein>
<evidence type="ECO:0000256" key="1">
    <source>
        <dbReference type="ARBA" id="ARBA00023015"/>
    </source>
</evidence>
<organism evidence="6 7">
    <name type="scientific">Ahniella affigens</name>
    <dbReference type="NCBI Taxonomy" id="2021234"/>
    <lineage>
        <taxon>Bacteria</taxon>
        <taxon>Pseudomonadati</taxon>
        <taxon>Pseudomonadota</taxon>
        <taxon>Gammaproteobacteria</taxon>
        <taxon>Lysobacterales</taxon>
        <taxon>Rhodanobacteraceae</taxon>
        <taxon>Ahniella</taxon>
    </lineage>
</organism>
<reference evidence="6 7" key="1">
    <citation type="submission" date="2018-03" db="EMBL/GenBank/DDBJ databases">
        <title>Ahniella affigens gen. nov., sp. nov., a gammaproteobacterium isolated from sandy soil near a stream.</title>
        <authorList>
            <person name="Ko Y."/>
            <person name="Kim J.-H."/>
        </authorList>
    </citation>
    <scope>NUCLEOTIDE SEQUENCE [LARGE SCALE GENOMIC DNA]</scope>
    <source>
        <strain evidence="6 7">D13</strain>
    </source>
</reference>
<dbReference type="InterPro" id="IPR014284">
    <property type="entry name" value="RNA_pol_sigma-70_dom"/>
</dbReference>
<evidence type="ECO:0000256" key="2">
    <source>
        <dbReference type="ARBA" id="ARBA00023082"/>
    </source>
</evidence>
<keyword evidence="7" id="KW-1185">Reference proteome</keyword>
<dbReference type="PANTHER" id="PTHR43133">
    <property type="entry name" value="RNA POLYMERASE ECF-TYPE SIGMA FACTO"/>
    <property type="match status" value="1"/>
</dbReference>
<evidence type="ECO:0000256" key="4">
    <source>
        <dbReference type="SAM" id="MobiDB-lite"/>
    </source>
</evidence>
<dbReference type="InterPro" id="IPR039425">
    <property type="entry name" value="RNA_pol_sigma-70-like"/>
</dbReference>
<keyword evidence="3" id="KW-0804">Transcription</keyword>
<dbReference type="InterPro" id="IPR036388">
    <property type="entry name" value="WH-like_DNA-bd_sf"/>
</dbReference>
<proteinExistence type="predicted"/>
<dbReference type="OrthoDB" id="128473at2"/>
<feature type="domain" description="RNA polymerase sigma-70 ECF-like HTH" evidence="5">
    <location>
        <begin position="22"/>
        <end position="184"/>
    </location>
</feature>
<dbReference type="SUPFAM" id="SSF88659">
    <property type="entry name" value="Sigma3 and sigma4 domains of RNA polymerase sigma factors"/>
    <property type="match status" value="1"/>
</dbReference>
<dbReference type="NCBIfam" id="TIGR02937">
    <property type="entry name" value="sigma70-ECF"/>
    <property type="match status" value="1"/>
</dbReference>
<dbReference type="Gene3D" id="1.10.10.10">
    <property type="entry name" value="Winged helix-like DNA-binding domain superfamily/Winged helix DNA-binding domain"/>
    <property type="match status" value="1"/>
</dbReference>
<feature type="region of interest" description="Disordered" evidence="4">
    <location>
        <begin position="1"/>
        <end position="20"/>
    </location>
</feature>
<dbReference type="Proteomes" id="UP000241074">
    <property type="component" value="Chromosome"/>
</dbReference>
<gene>
    <name evidence="6" type="ORF">C7S18_15750</name>
</gene>
<dbReference type="Pfam" id="PF07638">
    <property type="entry name" value="Sigma70_ECF"/>
    <property type="match status" value="1"/>
</dbReference>
<name>A0A2P1PUQ5_9GAMM</name>
<evidence type="ECO:0000313" key="6">
    <source>
        <dbReference type="EMBL" id="AVP98550.1"/>
    </source>
</evidence>
<feature type="compositionally biased region" description="Basic and acidic residues" evidence="4">
    <location>
        <begin position="1"/>
        <end position="10"/>
    </location>
</feature>